<accession>A0A699XUV2</accession>
<feature type="region of interest" description="Disordered" evidence="1">
    <location>
        <begin position="1"/>
        <end position="79"/>
    </location>
</feature>
<feature type="compositionally biased region" description="Basic residues" evidence="1">
    <location>
        <begin position="53"/>
        <end position="66"/>
    </location>
</feature>
<dbReference type="AlphaFoldDB" id="A0A699XUV2"/>
<comment type="caution">
    <text evidence="2">The sequence shown here is derived from an EMBL/GenBank/DDBJ whole genome shotgun (WGS) entry which is preliminary data.</text>
</comment>
<evidence type="ECO:0000313" key="2">
    <source>
        <dbReference type="EMBL" id="GFD60731.1"/>
    </source>
</evidence>
<feature type="compositionally biased region" description="Gly residues" evidence="1">
    <location>
        <begin position="8"/>
        <end position="26"/>
    </location>
</feature>
<gene>
    <name evidence="2" type="ORF">Tci_932700</name>
</gene>
<reference evidence="2" key="1">
    <citation type="journal article" date="2019" name="Sci. Rep.">
        <title>Draft genome of Tanacetum cinerariifolium, the natural source of mosquito coil.</title>
        <authorList>
            <person name="Yamashiro T."/>
            <person name="Shiraishi A."/>
            <person name="Satake H."/>
            <person name="Nakayama K."/>
        </authorList>
    </citation>
    <scope>NUCLEOTIDE SEQUENCE</scope>
</reference>
<protein>
    <submittedName>
        <fullName evidence="2">Uncharacterized protein</fullName>
    </submittedName>
</protein>
<feature type="non-terminal residue" evidence="2">
    <location>
        <position position="1"/>
    </location>
</feature>
<organism evidence="2">
    <name type="scientific">Tanacetum cinerariifolium</name>
    <name type="common">Dalmatian daisy</name>
    <name type="synonym">Chrysanthemum cinerariifolium</name>
    <dbReference type="NCBI Taxonomy" id="118510"/>
    <lineage>
        <taxon>Eukaryota</taxon>
        <taxon>Viridiplantae</taxon>
        <taxon>Streptophyta</taxon>
        <taxon>Embryophyta</taxon>
        <taxon>Tracheophyta</taxon>
        <taxon>Spermatophyta</taxon>
        <taxon>Magnoliopsida</taxon>
        <taxon>eudicotyledons</taxon>
        <taxon>Gunneridae</taxon>
        <taxon>Pentapetalae</taxon>
        <taxon>asterids</taxon>
        <taxon>campanulids</taxon>
        <taxon>Asterales</taxon>
        <taxon>Asteraceae</taxon>
        <taxon>Asteroideae</taxon>
        <taxon>Anthemideae</taxon>
        <taxon>Anthemidinae</taxon>
        <taxon>Tanacetum</taxon>
    </lineage>
</organism>
<feature type="compositionally biased region" description="Low complexity" evidence="1">
    <location>
        <begin position="27"/>
        <end position="52"/>
    </location>
</feature>
<feature type="non-terminal residue" evidence="2">
    <location>
        <position position="79"/>
    </location>
</feature>
<proteinExistence type="predicted"/>
<sequence length="79" mass="7847">KPGATVGRRGGSVRGRPGAGNVGPAGGPEKPGAAARRLCRAAAAPRRQAGVCGRRRAARRAHHPRPRPGAAGVCRLGAG</sequence>
<evidence type="ECO:0000256" key="1">
    <source>
        <dbReference type="SAM" id="MobiDB-lite"/>
    </source>
</evidence>
<dbReference type="EMBL" id="BKCJ011881707">
    <property type="protein sequence ID" value="GFD60731.1"/>
    <property type="molecule type" value="Genomic_DNA"/>
</dbReference>
<name>A0A699XUV2_TANCI</name>